<dbReference type="AlphaFoldDB" id="A0A9D4FYV3"/>
<sequence length="91" mass="10518">MVIIRDLNAADQRIRAQLTKTYRELEVQMSAQGNAESVTALNDKLVGLFGKFREVHDEVLKCCQPDEKESYEESLDTGLKNFEEFNDRYSQ</sequence>
<dbReference type="EMBL" id="JAIWYP010000006">
    <property type="protein sequence ID" value="KAH3805631.1"/>
    <property type="molecule type" value="Genomic_DNA"/>
</dbReference>
<name>A0A9D4FYV3_DREPO</name>
<dbReference type="Proteomes" id="UP000828390">
    <property type="component" value="Unassembled WGS sequence"/>
</dbReference>
<reference evidence="1" key="1">
    <citation type="journal article" date="2019" name="bioRxiv">
        <title>The Genome of the Zebra Mussel, Dreissena polymorpha: A Resource for Invasive Species Research.</title>
        <authorList>
            <person name="McCartney M.A."/>
            <person name="Auch B."/>
            <person name="Kono T."/>
            <person name="Mallez S."/>
            <person name="Zhang Y."/>
            <person name="Obille A."/>
            <person name="Becker A."/>
            <person name="Abrahante J.E."/>
            <person name="Garbe J."/>
            <person name="Badalamenti J.P."/>
            <person name="Herman A."/>
            <person name="Mangelson H."/>
            <person name="Liachko I."/>
            <person name="Sullivan S."/>
            <person name="Sone E.D."/>
            <person name="Koren S."/>
            <person name="Silverstein K.A.T."/>
            <person name="Beckman K.B."/>
            <person name="Gohl D.M."/>
        </authorList>
    </citation>
    <scope>NUCLEOTIDE SEQUENCE</scope>
    <source>
        <strain evidence="1">Duluth1</strain>
        <tissue evidence="1">Whole animal</tissue>
    </source>
</reference>
<accession>A0A9D4FYV3</accession>
<comment type="caution">
    <text evidence="1">The sequence shown here is derived from an EMBL/GenBank/DDBJ whole genome shotgun (WGS) entry which is preliminary data.</text>
</comment>
<proteinExistence type="predicted"/>
<keyword evidence="2" id="KW-1185">Reference proteome</keyword>
<organism evidence="1 2">
    <name type="scientific">Dreissena polymorpha</name>
    <name type="common">Zebra mussel</name>
    <name type="synonym">Mytilus polymorpha</name>
    <dbReference type="NCBI Taxonomy" id="45954"/>
    <lineage>
        <taxon>Eukaryota</taxon>
        <taxon>Metazoa</taxon>
        <taxon>Spiralia</taxon>
        <taxon>Lophotrochozoa</taxon>
        <taxon>Mollusca</taxon>
        <taxon>Bivalvia</taxon>
        <taxon>Autobranchia</taxon>
        <taxon>Heteroconchia</taxon>
        <taxon>Euheterodonta</taxon>
        <taxon>Imparidentia</taxon>
        <taxon>Neoheterodontei</taxon>
        <taxon>Myida</taxon>
        <taxon>Dreissenoidea</taxon>
        <taxon>Dreissenidae</taxon>
        <taxon>Dreissena</taxon>
    </lineage>
</organism>
<reference evidence="1" key="2">
    <citation type="submission" date="2020-11" db="EMBL/GenBank/DDBJ databases">
        <authorList>
            <person name="McCartney M.A."/>
            <person name="Auch B."/>
            <person name="Kono T."/>
            <person name="Mallez S."/>
            <person name="Becker A."/>
            <person name="Gohl D.M."/>
            <person name="Silverstein K.A.T."/>
            <person name="Koren S."/>
            <person name="Bechman K.B."/>
            <person name="Herman A."/>
            <person name="Abrahante J.E."/>
            <person name="Garbe J."/>
        </authorList>
    </citation>
    <scope>NUCLEOTIDE SEQUENCE</scope>
    <source>
        <strain evidence="1">Duluth1</strain>
        <tissue evidence="1">Whole animal</tissue>
    </source>
</reference>
<evidence type="ECO:0000313" key="2">
    <source>
        <dbReference type="Proteomes" id="UP000828390"/>
    </source>
</evidence>
<protein>
    <submittedName>
        <fullName evidence="1">Uncharacterized protein</fullName>
    </submittedName>
</protein>
<evidence type="ECO:0000313" key="1">
    <source>
        <dbReference type="EMBL" id="KAH3805631.1"/>
    </source>
</evidence>
<gene>
    <name evidence="1" type="ORF">DPMN_133936</name>
</gene>